<dbReference type="PANTHER" id="PTHR43791">
    <property type="entry name" value="PERMEASE-RELATED"/>
    <property type="match status" value="1"/>
</dbReference>
<keyword evidence="4 9" id="KW-0812">Transmembrane</keyword>
<evidence type="ECO:0000256" key="8">
    <source>
        <dbReference type="SAM" id="MobiDB-lite"/>
    </source>
</evidence>
<dbReference type="AlphaFoldDB" id="A0AAD9S772"/>
<keyword evidence="3" id="KW-1003">Cell membrane</keyword>
<evidence type="ECO:0000256" key="6">
    <source>
        <dbReference type="ARBA" id="ARBA00023136"/>
    </source>
</evidence>
<dbReference type="InterPro" id="IPR020846">
    <property type="entry name" value="MFS_dom"/>
</dbReference>
<dbReference type="InterPro" id="IPR011701">
    <property type="entry name" value="MFS"/>
</dbReference>
<feature type="domain" description="Major facilitator superfamily (MFS) profile" evidence="10">
    <location>
        <begin position="223"/>
        <end position="639"/>
    </location>
</feature>
<feature type="transmembrane region" description="Helical" evidence="9">
    <location>
        <begin position="315"/>
        <end position="337"/>
    </location>
</feature>
<keyword evidence="6 9" id="KW-0472">Membrane</keyword>
<dbReference type="EMBL" id="JAUJFL010000006">
    <property type="protein sequence ID" value="KAK2600878.1"/>
    <property type="molecule type" value="Genomic_DNA"/>
</dbReference>
<feature type="transmembrane region" description="Helical" evidence="9">
    <location>
        <begin position="613"/>
        <end position="633"/>
    </location>
</feature>
<accession>A0AAD9S772</accession>
<dbReference type="Gene3D" id="1.25.40.380">
    <property type="entry name" value="Protein of unknown function DUF1810"/>
    <property type="match status" value="1"/>
</dbReference>
<dbReference type="Gene3D" id="1.20.1250.20">
    <property type="entry name" value="MFS general substrate transporter like domains"/>
    <property type="match status" value="2"/>
</dbReference>
<dbReference type="GO" id="GO:0022857">
    <property type="term" value="F:transmembrane transporter activity"/>
    <property type="evidence" value="ECO:0007669"/>
    <property type="project" value="InterPro"/>
</dbReference>
<evidence type="ECO:0000256" key="4">
    <source>
        <dbReference type="ARBA" id="ARBA00022692"/>
    </source>
</evidence>
<keyword evidence="5 9" id="KW-1133">Transmembrane helix</keyword>
<feature type="compositionally biased region" description="Basic and acidic residues" evidence="8">
    <location>
        <begin position="163"/>
        <end position="172"/>
    </location>
</feature>
<dbReference type="FunFam" id="1.20.1250.20:FF:000065">
    <property type="entry name" value="Putative MFS pantothenate transporter"/>
    <property type="match status" value="1"/>
</dbReference>
<gene>
    <name evidence="11" type="ORF">N8I77_010381</name>
</gene>
<name>A0AAD9S772_PHOAM</name>
<feature type="transmembrane region" description="Helical" evidence="9">
    <location>
        <begin position="383"/>
        <end position="405"/>
    </location>
</feature>
<dbReference type="PANTHER" id="PTHR43791:SF39">
    <property type="entry name" value="TRANSPORTER LIZ1_SEO1, PUTATIVE (AFU_ORTHOLOGUE AFUA_3G00980)-RELATED"/>
    <property type="match status" value="1"/>
</dbReference>
<evidence type="ECO:0000256" key="1">
    <source>
        <dbReference type="ARBA" id="ARBA00004651"/>
    </source>
</evidence>
<dbReference type="GO" id="GO:0005886">
    <property type="term" value="C:plasma membrane"/>
    <property type="evidence" value="ECO:0007669"/>
    <property type="project" value="UniProtKB-SubCell"/>
</dbReference>
<feature type="transmembrane region" description="Helical" evidence="9">
    <location>
        <begin position="520"/>
        <end position="541"/>
    </location>
</feature>
<dbReference type="PROSITE" id="PS50850">
    <property type="entry name" value="MFS"/>
    <property type="match status" value="1"/>
</dbReference>
<comment type="similarity">
    <text evidence="7">Belongs to the major facilitator superfamily. Allantoate permease family.</text>
</comment>
<reference evidence="11" key="1">
    <citation type="submission" date="2023-06" db="EMBL/GenBank/DDBJ databases">
        <authorList>
            <person name="Noh H."/>
        </authorList>
    </citation>
    <scope>NUCLEOTIDE SEQUENCE</scope>
    <source>
        <strain evidence="11">DUCC20226</strain>
    </source>
</reference>
<feature type="transmembrane region" description="Helical" evidence="9">
    <location>
        <begin position="485"/>
        <end position="508"/>
    </location>
</feature>
<comment type="caution">
    <text evidence="11">The sequence shown here is derived from an EMBL/GenBank/DDBJ whole genome shotgun (WGS) entry which is preliminary data.</text>
</comment>
<feature type="transmembrane region" description="Helical" evidence="9">
    <location>
        <begin position="579"/>
        <end position="601"/>
    </location>
</feature>
<dbReference type="Pfam" id="PF07690">
    <property type="entry name" value="MFS_1"/>
    <property type="match status" value="1"/>
</dbReference>
<dbReference type="InterPro" id="IPR036287">
    <property type="entry name" value="Rv1873-like_sf"/>
</dbReference>
<dbReference type="InterPro" id="IPR014937">
    <property type="entry name" value="DUF1810"/>
</dbReference>
<organism evidence="11 12">
    <name type="scientific">Phomopsis amygdali</name>
    <name type="common">Fusicoccum amygdali</name>
    <dbReference type="NCBI Taxonomy" id="1214568"/>
    <lineage>
        <taxon>Eukaryota</taxon>
        <taxon>Fungi</taxon>
        <taxon>Dikarya</taxon>
        <taxon>Ascomycota</taxon>
        <taxon>Pezizomycotina</taxon>
        <taxon>Sordariomycetes</taxon>
        <taxon>Sordariomycetidae</taxon>
        <taxon>Diaporthales</taxon>
        <taxon>Diaporthaceae</taxon>
        <taxon>Diaporthe</taxon>
    </lineage>
</organism>
<comment type="subcellular location">
    <subcellularLocation>
        <location evidence="1">Cell membrane</location>
        <topology evidence="1">Multi-pass membrane protein</topology>
    </subcellularLocation>
</comment>
<dbReference type="Pfam" id="PF08837">
    <property type="entry name" value="DUF1810"/>
    <property type="match status" value="1"/>
</dbReference>
<dbReference type="SUPFAM" id="SSF103473">
    <property type="entry name" value="MFS general substrate transporter"/>
    <property type="match status" value="1"/>
</dbReference>
<evidence type="ECO:0000256" key="7">
    <source>
        <dbReference type="ARBA" id="ARBA00037968"/>
    </source>
</evidence>
<evidence type="ECO:0000313" key="11">
    <source>
        <dbReference type="EMBL" id="KAK2600878.1"/>
    </source>
</evidence>
<dbReference type="FunFam" id="1.20.1250.20:FF:000386">
    <property type="entry name" value="MFS general substrate transporter"/>
    <property type="match status" value="1"/>
</dbReference>
<evidence type="ECO:0000256" key="2">
    <source>
        <dbReference type="ARBA" id="ARBA00022448"/>
    </source>
</evidence>
<feature type="transmembrane region" description="Helical" evidence="9">
    <location>
        <begin position="547"/>
        <end position="567"/>
    </location>
</feature>
<evidence type="ECO:0000313" key="12">
    <source>
        <dbReference type="Proteomes" id="UP001265746"/>
    </source>
</evidence>
<evidence type="ECO:0000259" key="10">
    <source>
        <dbReference type="PROSITE" id="PS50850"/>
    </source>
</evidence>
<proteinExistence type="inferred from homology"/>
<keyword evidence="2" id="KW-0813">Transport</keyword>
<feature type="transmembrane region" description="Helical" evidence="9">
    <location>
        <begin position="349"/>
        <end position="371"/>
    </location>
</feature>
<evidence type="ECO:0000256" key="3">
    <source>
        <dbReference type="ARBA" id="ARBA00022475"/>
    </source>
</evidence>
<keyword evidence="12" id="KW-1185">Reference proteome</keyword>
<feature type="transmembrane region" description="Helical" evidence="9">
    <location>
        <begin position="448"/>
        <end position="465"/>
    </location>
</feature>
<protein>
    <recommendedName>
        <fullName evidence="10">Major facilitator superfamily (MFS) profile domain-containing protein</fullName>
    </recommendedName>
</protein>
<evidence type="ECO:0000256" key="9">
    <source>
        <dbReference type="SAM" id="Phobius"/>
    </source>
</evidence>
<dbReference type="Proteomes" id="UP001265746">
    <property type="component" value="Unassembled WGS sequence"/>
</dbReference>
<evidence type="ECO:0000256" key="5">
    <source>
        <dbReference type="ARBA" id="ARBA00022989"/>
    </source>
</evidence>
<dbReference type="SUPFAM" id="SSF140736">
    <property type="entry name" value="Rv1873-like"/>
    <property type="match status" value="1"/>
</dbReference>
<sequence length="655" mass="73394">MDIERFVRVQDRKVDSGSLQQETEYERAIRELREGEKRSEWIWFIFPRVSGLGKHINSIFYGIASLKEAKTYLAHPVLGPRLHDAIEAVLGNEDDDISKIFGSSEEAARFKSSMTLFAQWFTPPPKAHAQRQRARACGGTSPSLYLDDSPDIYVPLLSGTMATEDKSQHDVRTSSTDSPRLGGTSFADDSAGTKAPWWSYFWDYEPSRTPEERKFVQKLDISLLTILCFGYFIKNLDQTNISNAYVSGMKEDLAMDSNQLNLIDVAWTTGYVIGQLPSQFILTKVRPSIWIPSCELVWTVLTFCLAATNSSTQVIVIRFFVGLVESIFYPAAHFLIGSWYKPSELGKRACIFHASSAAAGMFSGYLQAAVYTGLNGTLGKAGWQWLFIMDGVISLPICIAGYFMIPDLPENTRAFYLTDDDATLARKRMESIGRAPRRKLGWSILKRVFTRWHVWALTLLYIIFINTGPSSSVNPLPLWLKANNWPVTSINIIPTAQSAVQLVSTVSFSILSDYLRSRPAVMSISTFFGFLTNLLLAIWALPTGLKWFSFFASRISVAYGPLSMTWANEICGADAEERAVVLGIMNAAGYAFNAWLPLLTYPVVDAPRFKKGFTYTTIAFAAQAVITWTVWWLSRRDRKKVEKSAVEAAGVTEEL</sequence>
<dbReference type="InterPro" id="IPR036259">
    <property type="entry name" value="MFS_trans_sf"/>
</dbReference>
<feature type="region of interest" description="Disordered" evidence="8">
    <location>
        <begin position="163"/>
        <end position="188"/>
    </location>
</feature>